<comment type="subcellular location">
    <subcellularLocation>
        <location evidence="3">Cytoplasm</location>
    </subcellularLocation>
</comment>
<evidence type="ECO:0000313" key="5">
    <source>
        <dbReference type="EMBL" id="MBH5386157.1"/>
    </source>
</evidence>
<keyword evidence="3" id="KW-0996">Nickel insertion</keyword>
<dbReference type="InterPro" id="IPR002669">
    <property type="entry name" value="UreD"/>
</dbReference>
<comment type="caution">
    <text evidence="5">The sequence shown here is derived from an EMBL/GenBank/DDBJ whole genome shotgun (WGS) entry which is preliminary data.</text>
</comment>
<dbReference type="PANTHER" id="PTHR33643:SF1">
    <property type="entry name" value="UREASE ACCESSORY PROTEIN D"/>
    <property type="match status" value="1"/>
</dbReference>
<comment type="similarity">
    <text evidence="1 3">Belongs to the UreD family.</text>
</comment>
<keyword evidence="2 3" id="KW-0143">Chaperone</keyword>
<dbReference type="PANTHER" id="PTHR33643">
    <property type="entry name" value="UREASE ACCESSORY PROTEIN D"/>
    <property type="match status" value="1"/>
</dbReference>
<comment type="function">
    <text evidence="3">Required for maturation of urease via the functional incorporation of the urease nickel metallocenter.</text>
</comment>
<dbReference type="Proteomes" id="UP001194539">
    <property type="component" value="Unassembled WGS sequence"/>
</dbReference>
<comment type="subunit">
    <text evidence="3">UreD, UreF and UreG form a complex that acts as a GTP-hydrolysis-dependent molecular chaperone, activating the urease apoprotein by helping to assemble the nickel containing metallocenter of UreC. The UreE protein probably delivers the nickel.</text>
</comment>
<gene>
    <name evidence="3" type="primary">ureD</name>
    <name evidence="5" type="ORF">H1B27_07630</name>
</gene>
<evidence type="ECO:0000313" key="6">
    <source>
        <dbReference type="Proteomes" id="UP001194539"/>
    </source>
</evidence>
<dbReference type="EMBL" id="JACEGD010000006">
    <property type="protein sequence ID" value="MBH5386157.1"/>
    <property type="molecule type" value="Genomic_DNA"/>
</dbReference>
<sequence length="309" mass="33801">MNDAAASDAARLDLSFVRRANRTVIDRRNFAWPFVLTRSFHVDPDRPDRLSVIVQTASGAIHGEDSLAQRLELGPGTAVCLTNQGATSVHRADPAARAVETVELDVASKASLEYLPEPRILFPEAALSQTIELDCAPDAYALIVDAFTMHDPCGGARHFRELESTFCLRRSGGEPLLMERTRLSRPDRSLFHGYGAFGSAFIVLPPAHDLGELQGKLAAALERIKGLYGAVSASPAQAGLSIRLAALDLRYIRQAFEKIRLIYRETLSEWIDGIRSENLSITETDAGHDARLEEPASVSHRGAASCERR</sequence>
<feature type="region of interest" description="Disordered" evidence="4">
    <location>
        <begin position="290"/>
        <end position="309"/>
    </location>
</feature>
<dbReference type="HAMAP" id="MF_01384">
    <property type="entry name" value="UreD"/>
    <property type="match status" value="1"/>
</dbReference>
<protein>
    <recommendedName>
        <fullName evidence="3">Urease accessory protein UreD</fullName>
    </recommendedName>
</protein>
<evidence type="ECO:0000256" key="2">
    <source>
        <dbReference type="ARBA" id="ARBA00023186"/>
    </source>
</evidence>
<name>A0ABS0NYS4_9BRAD</name>
<accession>A0ABS0NYS4</accession>
<evidence type="ECO:0000256" key="3">
    <source>
        <dbReference type="HAMAP-Rule" id="MF_01384"/>
    </source>
</evidence>
<dbReference type="RefSeq" id="WP_197965553.1">
    <property type="nucleotide sequence ID" value="NZ_JACEGD010000006.1"/>
</dbReference>
<evidence type="ECO:0000256" key="4">
    <source>
        <dbReference type="SAM" id="MobiDB-lite"/>
    </source>
</evidence>
<dbReference type="Pfam" id="PF01774">
    <property type="entry name" value="UreD"/>
    <property type="match status" value="1"/>
</dbReference>
<keyword evidence="3" id="KW-0963">Cytoplasm</keyword>
<keyword evidence="6" id="KW-1185">Reference proteome</keyword>
<reference evidence="5 6" key="1">
    <citation type="submission" date="2020-07" db="EMBL/GenBank/DDBJ databases">
        <title>Bradyrhizobium diversity isolated from nodules of indigenous legumes of Western Australia.</title>
        <authorList>
            <person name="Klepa M.S."/>
        </authorList>
    </citation>
    <scope>NUCLEOTIDE SEQUENCE [LARGE SCALE GENOMIC DNA]</scope>
    <source>
        <strain evidence="5 6">CNPSo 4019</strain>
    </source>
</reference>
<proteinExistence type="inferred from homology"/>
<evidence type="ECO:0000256" key="1">
    <source>
        <dbReference type="ARBA" id="ARBA00007177"/>
    </source>
</evidence>
<organism evidence="5 6">
    <name type="scientific">Bradyrhizobium diversitatis</name>
    <dbReference type="NCBI Taxonomy" id="2755406"/>
    <lineage>
        <taxon>Bacteria</taxon>
        <taxon>Pseudomonadati</taxon>
        <taxon>Pseudomonadota</taxon>
        <taxon>Alphaproteobacteria</taxon>
        <taxon>Hyphomicrobiales</taxon>
        <taxon>Nitrobacteraceae</taxon>
        <taxon>Bradyrhizobium</taxon>
    </lineage>
</organism>